<dbReference type="Gene3D" id="1.20.210.10">
    <property type="entry name" value="Cytochrome c oxidase-like, subunit I domain"/>
    <property type="match status" value="2"/>
</dbReference>
<dbReference type="InterPro" id="IPR000883">
    <property type="entry name" value="Cyt_C_Oxase_1"/>
</dbReference>
<evidence type="ECO:0000256" key="3">
    <source>
        <dbReference type="ARBA" id="ARBA00022989"/>
    </source>
</evidence>
<keyword evidence="5" id="KW-0249">Electron transport</keyword>
<feature type="transmembrane region" description="Helical" evidence="6">
    <location>
        <begin position="18"/>
        <end position="39"/>
    </location>
</feature>
<evidence type="ECO:0000256" key="5">
    <source>
        <dbReference type="RuleBase" id="RU000369"/>
    </source>
</evidence>
<dbReference type="UniPathway" id="UPA00705"/>
<dbReference type="EC" id="7.1.1.9" evidence="5"/>
<comment type="pathway">
    <text evidence="5">Energy metabolism; oxidative phosphorylation.</text>
</comment>
<evidence type="ECO:0000256" key="2">
    <source>
        <dbReference type="ARBA" id="ARBA00022692"/>
    </source>
</evidence>
<dbReference type="GO" id="GO:0004129">
    <property type="term" value="F:cytochrome-c oxidase activity"/>
    <property type="evidence" value="ECO:0007669"/>
    <property type="project" value="UniProtKB-EC"/>
</dbReference>
<keyword evidence="5" id="KW-0679">Respiratory chain</keyword>
<evidence type="ECO:0000256" key="6">
    <source>
        <dbReference type="SAM" id="Phobius"/>
    </source>
</evidence>
<keyword evidence="5 8" id="KW-0496">Mitochondrion</keyword>
<dbReference type="GO" id="GO:0046872">
    <property type="term" value="F:metal ion binding"/>
    <property type="evidence" value="ECO:0007669"/>
    <property type="project" value="UniProtKB-KW"/>
</dbReference>
<keyword evidence="5" id="KW-0349">Heme</keyword>
<comment type="subcellular location">
    <subcellularLocation>
        <location evidence="1">Membrane</location>
        <topology evidence="1">Multi-pass membrane protein</topology>
    </subcellularLocation>
    <subcellularLocation>
        <location evidence="5">Mitochondrion inner membrane</location>
        <topology evidence="5">Multi-pass membrane protein</topology>
    </subcellularLocation>
</comment>
<accession>A0A8F6D8J9</accession>
<feature type="transmembrane region" description="Helical" evidence="6">
    <location>
        <begin position="315"/>
        <end position="342"/>
    </location>
</feature>
<dbReference type="PROSITE" id="PS50855">
    <property type="entry name" value="COX1"/>
    <property type="match status" value="1"/>
</dbReference>
<feature type="transmembrane region" description="Helical" evidence="6">
    <location>
        <begin position="214"/>
        <end position="235"/>
    </location>
</feature>
<feature type="transmembrane region" description="Helical" evidence="6">
    <location>
        <begin position="173"/>
        <end position="202"/>
    </location>
</feature>
<keyword evidence="3 6" id="KW-1133">Transmembrane helix</keyword>
<name>A0A8F6D8J9_9PEZI</name>
<feature type="transmembrane region" description="Helical" evidence="6">
    <location>
        <begin position="138"/>
        <end position="161"/>
    </location>
</feature>
<sequence>MWTERWFLSCNAKDIGTLYLIFALFSGLIGTAYSVLIRLELSGPGVQFIADNQLYNSIITSHAILMIFFMVNFLLPLLVGGPDMAFPRLNNISFWLLPPSLLLFAFASAIEGGAGTGWTLYPPLSGIQSHSGASVDLAIFGLHLSGISSLLGAINFITTILNMRSPGIRLHKLALFGWAVVITAVLLLLSLPVLAGAITMLITDRNFNTSFFEAAGGGYAMMSIGVLGFVVWSHHMFSVGLDLLTRAYFTAATLIIAVPTGIKIFSWLATCYGGSLQFTTPMLFALGFIFMFTIGGLSGVILANASLDIAFHDTVTYYVVAHFHYVLSMGAVFALFAGWYFWIPKILGLDYNRLLSKVHFWILFIGVNTTFFPQHFLGLQSMPRRISDYPDAFAGWNFISSFGSIISVIATALFLYIVYEQLVYGKAVSRNPWLAPQFYYDLLQTLLNRATNSLEWCLTSPPSPHPFVSLPLQSGLV</sequence>
<dbReference type="GO" id="GO:0015990">
    <property type="term" value="P:electron transport coupled proton transport"/>
    <property type="evidence" value="ECO:0007669"/>
    <property type="project" value="TreeGrafter"/>
</dbReference>
<dbReference type="PANTHER" id="PTHR10422">
    <property type="entry name" value="CYTOCHROME C OXIDASE SUBUNIT 1"/>
    <property type="match status" value="1"/>
</dbReference>
<comment type="function">
    <text evidence="5">Component of the cytochrome c oxidase, the last enzyme in the mitochondrial electron transport chain which drives oxidative phosphorylation. The respiratory chain contains 3 multisubunit complexes succinate dehydrogenase (complex II, CII), ubiquinol-cytochrome c oxidoreductase (cytochrome b-c1 complex, complex III, CIII) and cytochrome c oxidase (complex IV, CIV), that cooperate to transfer electrons derived from NADH and succinate to molecular oxygen, creating an electrochemical gradient over the inner membrane that drives transmembrane transport and the ATP synthase. Cytochrome c oxidase is the component of the respiratory chain that catalyzes the reduction of oxygen to water. Electrons originating from reduced cytochrome c in the intermembrane space (IMS) are transferred via the dinuclear copper A center (CU(A)) of subunit 2 and heme A of subunit 1 to the active site in subunit 1, a binuclear center (BNC) formed by heme A3 and copper B (CU(B)). The BNC reduces molecular oxygen to 2 water molecules using 4 electrons from cytochrome c in the IMS and 4 protons from the mitochondrial matrix.</text>
</comment>
<dbReference type="Pfam" id="PF00115">
    <property type="entry name" value="COX1"/>
    <property type="match status" value="2"/>
</dbReference>
<feature type="transmembrane region" description="Helical" evidence="6">
    <location>
        <begin position="354"/>
        <end position="372"/>
    </location>
</feature>
<feature type="transmembrane region" description="Helical" evidence="6">
    <location>
        <begin position="92"/>
        <end position="118"/>
    </location>
</feature>
<keyword evidence="4 5" id="KW-0472">Membrane</keyword>
<dbReference type="InterPro" id="IPR033944">
    <property type="entry name" value="Cyt_c_oxase_su1_dom"/>
</dbReference>
<feature type="domain" description="Cytochrome oxidase subunit I profile" evidence="7">
    <location>
        <begin position="1"/>
        <end position="474"/>
    </location>
</feature>
<dbReference type="GO" id="GO:0005743">
    <property type="term" value="C:mitochondrial inner membrane"/>
    <property type="evidence" value="ECO:0007669"/>
    <property type="project" value="UniProtKB-SubCell"/>
</dbReference>
<comment type="similarity">
    <text evidence="5">Belongs to the heme-copper respiratory oxidase family.</text>
</comment>
<keyword evidence="5" id="KW-0813">Transport</keyword>
<dbReference type="CDD" id="cd01663">
    <property type="entry name" value="Cyt_c_Oxidase_I"/>
    <property type="match status" value="1"/>
</dbReference>
<dbReference type="GO" id="GO:0045277">
    <property type="term" value="C:respiratory chain complex IV"/>
    <property type="evidence" value="ECO:0007669"/>
    <property type="project" value="InterPro"/>
</dbReference>
<evidence type="ECO:0000256" key="4">
    <source>
        <dbReference type="ARBA" id="ARBA00023136"/>
    </source>
</evidence>
<organism evidence="8">
    <name type="scientific">Tuber umbilicatum</name>
    <dbReference type="NCBI Taxonomy" id="691171"/>
    <lineage>
        <taxon>Eukaryota</taxon>
        <taxon>Fungi</taxon>
        <taxon>Dikarya</taxon>
        <taxon>Ascomycota</taxon>
        <taxon>Pezizomycotina</taxon>
        <taxon>Pezizomycetes</taxon>
        <taxon>Pezizales</taxon>
        <taxon>Tuberaceae</taxon>
        <taxon>Tuber</taxon>
    </lineage>
</organism>
<feature type="transmembrane region" description="Helical" evidence="6">
    <location>
        <begin position="247"/>
        <end position="270"/>
    </location>
</feature>
<keyword evidence="2 5" id="KW-0812">Transmembrane</keyword>
<dbReference type="PANTHER" id="PTHR10422:SF18">
    <property type="entry name" value="CYTOCHROME C OXIDASE SUBUNIT 1"/>
    <property type="match status" value="1"/>
</dbReference>
<keyword evidence="5" id="KW-0479">Metal-binding</keyword>
<dbReference type="GO" id="GO:0020037">
    <property type="term" value="F:heme binding"/>
    <property type="evidence" value="ECO:0007669"/>
    <property type="project" value="InterPro"/>
</dbReference>
<keyword evidence="5" id="KW-0408">Iron</keyword>
<keyword evidence="5" id="KW-0186">Copper</keyword>
<dbReference type="PRINTS" id="PR01165">
    <property type="entry name" value="CYCOXIDASEI"/>
</dbReference>
<evidence type="ECO:0000256" key="1">
    <source>
        <dbReference type="ARBA" id="ARBA00004141"/>
    </source>
</evidence>
<proteinExistence type="inferred from homology"/>
<gene>
    <name evidence="8" type="primary">cox1</name>
</gene>
<geneLocation type="mitochondrion" evidence="8"/>
<feature type="transmembrane region" description="Helical" evidence="6">
    <location>
        <begin position="393"/>
        <end position="419"/>
    </location>
</feature>
<keyword evidence="5" id="KW-0999">Mitochondrion inner membrane</keyword>
<dbReference type="AlphaFoldDB" id="A0A8F6D8J9"/>
<protein>
    <recommendedName>
        <fullName evidence="5">Cytochrome c oxidase subunit 1</fullName>
        <ecNumber evidence="5">7.1.1.9</ecNumber>
    </recommendedName>
</protein>
<feature type="transmembrane region" description="Helical" evidence="6">
    <location>
        <begin position="59"/>
        <end position="80"/>
    </location>
</feature>
<dbReference type="EMBL" id="MW924655">
    <property type="protein sequence ID" value="QXQ00357.1"/>
    <property type="molecule type" value="Genomic_DNA"/>
</dbReference>
<dbReference type="SUPFAM" id="SSF81442">
    <property type="entry name" value="Cytochrome c oxidase subunit I-like"/>
    <property type="match status" value="1"/>
</dbReference>
<evidence type="ECO:0000259" key="7">
    <source>
        <dbReference type="PROSITE" id="PS50855"/>
    </source>
</evidence>
<feature type="transmembrane region" description="Helical" evidence="6">
    <location>
        <begin position="282"/>
        <end position="303"/>
    </location>
</feature>
<dbReference type="GO" id="GO:0006123">
    <property type="term" value="P:mitochondrial electron transport, cytochrome c to oxygen"/>
    <property type="evidence" value="ECO:0007669"/>
    <property type="project" value="TreeGrafter"/>
</dbReference>
<reference evidence="8" key="1">
    <citation type="submission" date="2021-03" db="EMBL/GenBank/DDBJ databases">
        <authorList>
            <person name="Song W.W."/>
            <person name="Shi C.C."/>
            <person name="Liu X.X."/>
        </authorList>
    </citation>
    <scope>NUCLEOTIDE SEQUENCE</scope>
</reference>
<evidence type="ECO:0000313" key="8">
    <source>
        <dbReference type="EMBL" id="QXQ00357.1"/>
    </source>
</evidence>
<dbReference type="InterPro" id="IPR036927">
    <property type="entry name" value="Cyt_c_oxase-like_su1_sf"/>
</dbReference>
<dbReference type="InterPro" id="IPR023616">
    <property type="entry name" value="Cyt_c_oxase-like_su1_dom"/>
</dbReference>
<comment type="catalytic activity">
    <reaction evidence="5">
        <text>4 Fe(II)-[cytochrome c] + O2 + 8 H(+)(in) = 4 Fe(III)-[cytochrome c] + 2 H2O + 4 H(+)(out)</text>
        <dbReference type="Rhea" id="RHEA:11436"/>
        <dbReference type="Rhea" id="RHEA-COMP:10350"/>
        <dbReference type="Rhea" id="RHEA-COMP:14399"/>
        <dbReference type="ChEBI" id="CHEBI:15377"/>
        <dbReference type="ChEBI" id="CHEBI:15378"/>
        <dbReference type="ChEBI" id="CHEBI:15379"/>
        <dbReference type="ChEBI" id="CHEBI:29033"/>
        <dbReference type="ChEBI" id="CHEBI:29034"/>
        <dbReference type="EC" id="7.1.1.9"/>
    </reaction>
</comment>